<feature type="transmembrane region" description="Helical" evidence="1">
    <location>
        <begin position="99"/>
        <end position="115"/>
    </location>
</feature>
<dbReference type="AlphaFoldDB" id="A0A246RLL1"/>
<organism evidence="3 4">
    <name type="scientific">Micromonospora wenchangensis</name>
    <dbReference type="NCBI Taxonomy" id="1185415"/>
    <lineage>
        <taxon>Bacteria</taxon>
        <taxon>Bacillati</taxon>
        <taxon>Actinomycetota</taxon>
        <taxon>Actinomycetes</taxon>
        <taxon>Micromonosporales</taxon>
        <taxon>Micromonosporaceae</taxon>
        <taxon>Micromonospora</taxon>
    </lineage>
</organism>
<sequence length="389" mass="41603">MNGVFVTTGTILASTAILSAAGDSARTPARTALTVSLGTLGLSFLIQSPAARGAQNLVVTNLGQLTGNGTTLVAAYALQVMVLHILYGRADAVVRARRWLVALLLALAAMTSLFLSTPTPADRFTSPDAPGGIVAYYLVFTGYLGATVTSLFLLIHQYAAHTSDRMMRINLVLQQWACVTGMIYFAGRIAALSLNRLGIDVEQDDRFGLIEFVVAAVVPGVGVTLSMTGVVLKTVGRWRQYRNTHRRLRPLWEAAREVRPHAVLPVPHGRGGARLRLYRRVIEIQDAQLAAGQRVGAGLRRQIDDAVDDAALTGEAARAVREAAVFAAGLAALRDDRTQPACDVGVAAAPADEKPDLGTVVRRLEDVSDAYGRSPIVKRFGRTSDPGQR</sequence>
<feature type="transmembrane region" description="Helical" evidence="1">
    <location>
        <begin position="207"/>
        <end position="232"/>
    </location>
</feature>
<proteinExistence type="predicted"/>
<dbReference type="InterPro" id="IPR046675">
    <property type="entry name" value="DUF6545"/>
</dbReference>
<dbReference type="Pfam" id="PF20182">
    <property type="entry name" value="DUF6545"/>
    <property type="match status" value="1"/>
</dbReference>
<gene>
    <name evidence="3" type="ORF">B5D80_14940</name>
</gene>
<feature type="transmembrane region" description="Helical" evidence="1">
    <location>
        <begin position="135"/>
        <end position="155"/>
    </location>
</feature>
<accession>A0A246RLL1</accession>
<keyword evidence="1" id="KW-0812">Transmembrane</keyword>
<protein>
    <recommendedName>
        <fullName evidence="2">DUF6545 domain-containing protein</fullName>
    </recommendedName>
</protein>
<feature type="domain" description="DUF6545" evidence="2">
    <location>
        <begin position="237"/>
        <end position="373"/>
    </location>
</feature>
<keyword evidence="1" id="KW-1133">Transmembrane helix</keyword>
<feature type="transmembrane region" description="Helical" evidence="1">
    <location>
        <begin position="69"/>
        <end position="87"/>
    </location>
</feature>
<keyword evidence="4" id="KW-1185">Reference proteome</keyword>
<dbReference type="Proteomes" id="UP000197174">
    <property type="component" value="Unassembled WGS sequence"/>
</dbReference>
<dbReference type="InterPro" id="IPR050039">
    <property type="entry name" value="MAB_1171c-like"/>
</dbReference>
<evidence type="ECO:0000313" key="3">
    <source>
        <dbReference type="EMBL" id="OWV07080.1"/>
    </source>
</evidence>
<keyword evidence="1" id="KW-0472">Membrane</keyword>
<comment type="caution">
    <text evidence="3">The sequence shown here is derived from an EMBL/GenBank/DDBJ whole genome shotgun (WGS) entry which is preliminary data.</text>
</comment>
<evidence type="ECO:0000313" key="4">
    <source>
        <dbReference type="Proteomes" id="UP000197174"/>
    </source>
</evidence>
<dbReference type="NCBIfam" id="NF042915">
    <property type="entry name" value="MAB_1171c_fam"/>
    <property type="match status" value="1"/>
</dbReference>
<feature type="transmembrane region" description="Helical" evidence="1">
    <location>
        <begin position="167"/>
        <end position="187"/>
    </location>
</feature>
<dbReference type="EMBL" id="MZMV01000022">
    <property type="protein sequence ID" value="OWV07080.1"/>
    <property type="molecule type" value="Genomic_DNA"/>
</dbReference>
<evidence type="ECO:0000256" key="1">
    <source>
        <dbReference type="SAM" id="Phobius"/>
    </source>
</evidence>
<reference evidence="3 4" key="1">
    <citation type="submission" date="2017-03" db="EMBL/GenBank/DDBJ databases">
        <title>Whole genome sequence of Micromonospora wenchangensis, isolated from mangrove soil.</title>
        <authorList>
            <person name="Yang H."/>
        </authorList>
    </citation>
    <scope>NUCLEOTIDE SEQUENCE [LARGE SCALE GENOMIC DNA]</scope>
    <source>
        <strain evidence="3 4">CCTCC AA 2012002</strain>
    </source>
</reference>
<name>A0A246RLL1_9ACTN</name>
<evidence type="ECO:0000259" key="2">
    <source>
        <dbReference type="Pfam" id="PF20182"/>
    </source>
</evidence>